<dbReference type="Pfam" id="PF13487">
    <property type="entry name" value="HD_5"/>
    <property type="match status" value="1"/>
</dbReference>
<dbReference type="GeneID" id="87599341"/>
<dbReference type="PATRIC" id="fig|136160.3.peg.389"/>
<accession>A0A0M0KGN0</accession>
<dbReference type="RefSeq" id="WP_053430142.1">
    <property type="nucleotide sequence ID" value="NZ_CP040441.1"/>
</dbReference>
<feature type="domain" description="HD-GYP" evidence="1">
    <location>
        <begin position="95"/>
        <end position="292"/>
    </location>
</feature>
<sequence length="337" mass="38914">MDLDWKVGDRMTKDLFSKQGDLLVREGTLLTPELIKRLLESDLDLGRINEDDWLFVQRERAMKETMAELEKIFTQIHTNNQIIQEVETSIVPQVEQMTAEKDLAKLLHVIKAKDDYTYRHTVGVSILSRLIGTWLKLDEVILKELTLGAVLHDIGKVEIPDAILNKPGALTKDEYRIIQDHTVKGYRIIQESGIYSDTVALMALEHHEREDGTGYPYQKTRNEIHLLSKILAVADVFHAMTSDRIYRKGMALYDVLLQMRQDRFGKLEPRITDFFVRRFMEQCIGSKARLNDGSRVEIVFIPYENPICPIVKQGTSYIDLRMSPLYIQELIPVTVKV</sequence>
<protein>
    <recommendedName>
        <fullName evidence="1">HD-GYP domain-containing protein</fullName>
    </recommendedName>
</protein>
<dbReference type="InterPro" id="IPR037522">
    <property type="entry name" value="HD_GYP_dom"/>
</dbReference>
<evidence type="ECO:0000313" key="2">
    <source>
        <dbReference type="EMBL" id="KOO37578.1"/>
    </source>
</evidence>
<comment type="caution">
    <text evidence="2">The sequence shown here is derived from an EMBL/GenBank/DDBJ whole genome shotgun (WGS) entry which is preliminary data.</text>
</comment>
<name>A0A0M0KGN0_ALKHA</name>
<evidence type="ECO:0000259" key="1">
    <source>
        <dbReference type="PROSITE" id="PS51832"/>
    </source>
</evidence>
<dbReference type="NCBIfam" id="TIGR00277">
    <property type="entry name" value="HDIG"/>
    <property type="match status" value="1"/>
</dbReference>
<reference evidence="2" key="1">
    <citation type="submission" date="2015-08" db="EMBL/GenBank/DDBJ databases">
        <title>Complete DNA Sequence of Pseudomonas syringae pv. actinidiae, the Causal Agent of Kiwifruit Canker Disease.</title>
        <authorList>
            <person name="Rikkerink E.H.A."/>
            <person name="Fineran P.C."/>
        </authorList>
    </citation>
    <scope>NUCLEOTIDE SEQUENCE</scope>
    <source>
        <strain evidence="2">DSM 13666</strain>
    </source>
</reference>
<dbReference type="PANTHER" id="PTHR43155:SF2">
    <property type="entry name" value="CYCLIC DI-GMP PHOSPHODIESTERASE PA4108"/>
    <property type="match status" value="1"/>
</dbReference>
<dbReference type="InterPro" id="IPR006675">
    <property type="entry name" value="HDIG_dom"/>
</dbReference>
<dbReference type="CDD" id="cd00077">
    <property type="entry name" value="HDc"/>
    <property type="match status" value="1"/>
</dbReference>
<dbReference type="SMART" id="SM00471">
    <property type="entry name" value="HDc"/>
    <property type="match status" value="1"/>
</dbReference>
<dbReference type="PROSITE" id="PS51832">
    <property type="entry name" value="HD_GYP"/>
    <property type="match status" value="1"/>
</dbReference>
<dbReference type="EMBL" id="LILD01000001">
    <property type="protein sequence ID" value="KOO37578.1"/>
    <property type="molecule type" value="Genomic_DNA"/>
</dbReference>
<dbReference type="AlphaFoldDB" id="A0A0M0KGN0"/>
<dbReference type="SUPFAM" id="SSF109604">
    <property type="entry name" value="HD-domain/PDEase-like"/>
    <property type="match status" value="1"/>
</dbReference>
<organism evidence="2">
    <name type="scientific">Halalkalibacterium halodurans</name>
    <name type="common">Bacillus halodurans</name>
    <dbReference type="NCBI Taxonomy" id="86665"/>
    <lineage>
        <taxon>Bacteria</taxon>
        <taxon>Bacillati</taxon>
        <taxon>Bacillota</taxon>
        <taxon>Bacilli</taxon>
        <taxon>Bacillales</taxon>
        <taxon>Bacillaceae</taxon>
        <taxon>Halalkalibacterium (ex Joshi et al. 2022)</taxon>
    </lineage>
</organism>
<dbReference type="InterPro" id="IPR003607">
    <property type="entry name" value="HD/PDEase_dom"/>
</dbReference>
<dbReference type="Gene3D" id="1.10.3210.10">
    <property type="entry name" value="Hypothetical protein af1432"/>
    <property type="match status" value="1"/>
</dbReference>
<proteinExistence type="predicted"/>
<gene>
    <name evidence="2" type="ORF">AMD02_01010</name>
</gene>
<dbReference type="PANTHER" id="PTHR43155">
    <property type="entry name" value="CYCLIC DI-GMP PHOSPHODIESTERASE PA4108-RELATED"/>
    <property type="match status" value="1"/>
</dbReference>